<dbReference type="InterPro" id="IPR016694">
    <property type="entry name" value="UCP017292"/>
</dbReference>
<keyword evidence="2" id="KW-0863">Zinc-finger</keyword>
<dbReference type="EMBL" id="BSEJ01000012">
    <property type="protein sequence ID" value="GLJ62373.1"/>
    <property type="molecule type" value="Genomic_DNA"/>
</dbReference>
<dbReference type="PANTHER" id="PTHR28082:SF1">
    <property type="entry name" value="HELPER OF TIM PROTEIN 13"/>
    <property type="match status" value="1"/>
</dbReference>
<organism evidence="5 6">
    <name type="scientific">Microbacterium barkeri</name>
    <dbReference type="NCBI Taxonomy" id="33917"/>
    <lineage>
        <taxon>Bacteria</taxon>
        <taxon>Bacillati</taxon>
        <taxon>Actinomycetota</taxon>
        <taxon>Actinomycetes</taxon>
        <taxon>Micrococcales</taxon>
        <taxon>Microbacteriaceae</taxon>
        <taxon>Microbacterium</taxon>
    </lineage>
</organism>
<dbReference type="InterPro" id="IPR037274">
    <property type="entry name" value="Znf_CHY_sf"/>
</dbReference>
<dbReference type="RefSeq" id="WP_271174066.1">
    <property type="nucleotide sequence ID" value="NZ_BSEJ01000012.1"/>
</dbReference>
<keyword evidence="1" id="KW-0479">Metal-binding</keyword>
<dbReference type="GO" id="GO:0008270">
    <property type="term" value="F:zinc ion binding"/>
    <property type="evidence" value="ECO:0007669"/>
    <property type="project" value="UniProtKB-KW"/>
</dbReference>
<dbReference type="PIRSF" id="PIRSF017292">
    <property type="entry name" value="UCP017292_Znf_CHY"/>
    <property type="match status" value="1"/>
</dbReference>
<evidence type="ECO:0000313" key="6">
    <source>
        <dbReference type="Proteomes" id="UP001142462"/>
    </source>
</evidence>
<keyword evidence="3" id="KW-0862">Zinc</keyword>
<evidence type="ECO:0000313" key="5">
    <source>
        <dbReference type="EMBL" id="GLJ62373.1"/>
    </source>
</evidence>
<dbReference type="GO" id="GO:0045041">
    <property type="term" value="P:protein import into mitochondrial intermembrane space"/>
    <property type="evidence" value="ECO:0007669"/>
    <property type="project" value="TreeGrafter"/>
</dbReference>
<dbReference type="PROSITE" id="PS51266">
    <property type="entry name" value="ZF_CHY"/>
    <property type="match status" value="1"/>
</dbReference>
<dbReference type="PANTHER" id="PTHR28082">
    <property type="entry name" value="ZINC FINGER PROTEIN"/>
    <property type="match status" value="1"/>
</dbReference>
<dbReference type="InterPro" id="IPR052604">
    <property type="entry name" value="Mito_Tim_assembly_helper"/>
</dbReference>
<protein>
    <recommendedName>
        <fullName evidence="4">CHY-type domain-containing protein</fullName>
    </recommendedName>
</protein>
<evidence type="ECO:0000256" key="1">
    <source>
        <dbReference type="ARBA" id="ARBA00022723"/>
    </source>
</evidence>
<dbReference type="SUPFAM" id="SSF161219">
    <property type="entry name" value="CHY zinc finger-like"/>
    <property type="match status" value="1"/>
</dbReference>
<accession>A0A9W6H4X3</accession>
<dbReference type="Proteomes" id="UP001142462">
    <property type="component" value="Unassembled WGS sequence"/>
</dbReference>
<evidence type="ECO:0000256" key="3">
    <source>
        <dbReference type="ARBA" id="ARBA00022833"/>
    </source>
</evidence>
<evidence type="ECO:0000256" key="2">
    <source>
        <dbReference type="ARBA" id="ARBA00022771"/>
    </source>
</evidence>
<reference evidence="5" key="1">
    <citation type="journal article" date="2014" name="Int. J. Syst. Evol. Microbiol.">
        <title>Complete genome sequence of Corynebacterium casei LMG S-19264T (=DSM 44701T), isolated from a smear-ripened cheese.</title>
        <authorList>
            <consortium name="US DOE Joint Genome Institute (JGI-PGF)"/>
            <person name="Walter F."/>
            <person name="Albersmeier A."/>
            <person name="Kalinowski J."/>
            <person name="Ruckert C."/>
        </authorList>
    </citation>
    <scope>NUCLEOTIDE SEQUENCE</scope>
    <source>
        <strain evidence="5">VKM Ac-1020</strain>
    </source>
</reference>
<evidence type="ECO:0000259" key="4">
    <source>
        <dbReference type="PROSITE" id="PS51266"/>
    </source>
</evidence>
<feature type="domain" description="CHY-type" evidence="4">
    <location>
        <begin position="16"/>
        <end position="94"/>
    </location>
</feature>
<sequence>MPLRVGEHLVHGAVVDAQTRCAHWHGPRDVLAIRFPCCGRWYPCHSCHEEAADHPGEVWPADAAGERALLCGRCGETSTIAEYLSSSTCARCGGAFNERCRLHHDVYFA</sequence>
<dbReference type="Pfam" id="PF05495">
    <property type="entry name" value="zf-CHY"/>
    <property type="match status" value="1"/>
</dbReference>
<comment type="caution">
    <text evidence="5">The sequence shown here is derived from an EMBL/GenBank/DDBJ whole genome shotgun (WGS) entry which is preliminary data.</text>
</comment>
<reference evidence="5" key="2">
    <citation type="submission" date="2023-01" db="EMBL/GenBank/DDBJ databases">
        <authorList>
            <person name="Sun Q."/>
            <person name="Evtushenko L."/>
        </authorList>
    </citation>
    <scope>NUCLEOTIDE SEQUENCE</scope>
    <source>
        <strain evidence="5">VKM Ac-1020</strain>
    </source>
</reference>
<dbReference type="AlphaFoldDB" id="A0A9W6H4X3"/>
<name>A0A9W6H4X3_9MICO</name>
<proteinExistence type="predicted"/>
<dbReference type="InterPro" id="IPR008913">
    <property type="entry name" value="Znf_CHY"/>
</dbReference>
<keyword evidence="6" id="KW-1185">Reference proteome</keyword>
<gene>
    <name evidence="5" type="ORF">GCM10017576_25030</name>
</gene>